<name>A0A9P3PGJ6_LYOSH</name>
<dbReference type="Proteomes" id="UP001063166">
    <property type="component" value="Unassembled WGS sequence"/>
</dbReference>
<dbReference type="AlphaFoldDB" id="A0A9P3PGJ6"/>
<accession>A0A9P3PGJ6</accession>
<dbReference type="GO" id="GO:0016706">
    <property type="term" value="F:2-oxoglutarate-dependent dioxygenase activity"/>
    <property type="evidence" value="ECO:0007669"/>
    <property type="project" value="TreeGrafter"/>
</dbReference>
<dbReference type="SUPFAM" id="SSF51197">
    <property type="entry name" value="Clavaminate synthase-like"/>
    <property type="match status" value="1"/>
</dbReference>
<dbReference type="Gene3D" id="2.60.120.590">
    <property type="entry name" value="Alpha-ketoglutarate-dependent dioxygenase AlkB-like"/>
    <property type="match status" value="1"/>
</dbReference>
<feature type="domain" description="Alpha-ketoglutarate-dependent dioxygenase AlkB-like" evidence="1">
    <location>
        <begin position="42"/>
        <end position="126"/>
    </location>
</feature>
<protein>
    <submittedName>
        <fullName evidence="2">2OG-Fe(II) oxygenase superfamily protein</fullName>
    </submittedName>
</protein>
<comment type="caution">
    <text evidence="2">The sequence shown here is derived from an EMBL/GenBank/DDBJ whole genome shotgun (WGS) entry which is preliminary data.</text>
</comment>
<dbReference type="PANTHER" id="PTHR21052">
    <property type="entry name" value="SPERMATOGENESIS ASSOCIATED 11-RELATED"/>
    <property type="match status" value="1"/>
</dbReference>
<dbReference type="InterPro" id="IPR032870">
    <property type="entry name" value="ALKBH7-like"/>
</dbReference>
<gene>
    <name evidence="2" type="ORF">LshimejAT787_0206510</name>
</gene>
<dbReference type="InterPro" id="IPR037151">
    <property type="entry name" value="AlkB-like_sf"/>
</dbReference>
<dbReference type="GO" id="GO:0006631">
    <property type="term" value="P:fatty acid metabolic process"/>
    <property type="evidence" value="ECO:0007669"/>
    <property type="project" value="TreeGrafter"/>
</dbReference>
<dbReference type="Pfam" id="PF13532">
    <property type="entry name" value="2OG-FeII_Oxy_2"/>
    <property type="match status" value="1"/>
</dbReference>
<evidence type="ECO:0000313" key="2">
    <source>
        <dbReference type="EMBL" id="GLB35086.1"/>
    </source>
</evidence>
<dbReference type="GO" id="GO:0006974">
    <property type="term" value="P:DNA damage response"/>
    <property type="evidence" value="ECO:0007669"/>
    <property type="project" value="InterPro"/>
</dbReference>
<dbReference type="PANTHER" id="PTHR21052:SF0">
    <property type="entry name" value="ALPHA-KETOGLUTARATE-DEPENDENT DIOXYGENASE ALKB HOMOLOG 7, MITOCHONDRIAL"/>
    <property type="match status" value="1"/>
</dbReference>
<evidence type="ECO:0000313" key="3">
    <source>
        <dbReference type="Proteomes" id="UP001063166"/>
    </source>
</evidence>
<reference evidence="2" key="1">
    <citation type="submission" date="2022-07" db="EMBL/GenBank/DDBJ databases">
        <title>The genome of Lyophyllum shimeji provides insight into the initial evolution of ectomycorrhizal fungal genome.</title>
        <authorList>
            <person name="Kobayashi Y."/>
            <person name="Shibata T."/>
            <person name="Hirakawa H."/>
            <person name="Shigenobu S."/>
            <person name="Nishiyama T."/>
            <person name="Yamada A."/>
            <person name="Hasebe M."/>
            <person name="Kawaguchi M."/>
        </authorList>
    </citation>
    <scope>NUCLEOTIDE SEQUENCE</scope>
    <source>
        <strain evidence="2">AT787</strain>
    </source>
</reference>
<keyword evidence="3" id="KW-1185">Reference proteome</keyword>
<dbReference type="InterPro" id="IPR027450">
    <property type="entry name" value="AlkB-like"/>
</dbReference>
<dbReference type="OrthoDB" id="28127at2759"/>
<sequence length="137" mass="15056">MHLNSWPEAEVAGLSSILKRLYALCPTPDTQTHLLHLASYGEILPHVDNVSASGSWIMGVSLGGERMLRMEGPNGDNDMFEVLLPSGSVYLQRDSMRFQYKHSILKGQLADGSDARAAQRLSIMIRDLPRSSSNGDT</sequence>
<dbReference type="EMBL" id="BRPK01000002">
    <property type="protein sequence ID" value="GLB35086.1"/>
    <property type="molecule type" value="Genomic_DNA"/>
</dbReference>
<organism evidence="2 3">
    <name type="scientific">Lyophyllum shimeji</name>
    <name type="common">Hon-shimeji</name>
    <name type="synonym">Tricholoma shimeji</name>
    <dbReference type="NCBI Taxonomy" id="47721"/>
    <lineage>
        <taxon>Eukaryota</taxon>
        <taxon>Fungi</taxon>
        <taxon>Dikarya</taxon>
        <taxon>Basidiomycota</taxon>
        <taxon>Agaricomycotina</taxon>
        <taxon>Agaricomycetes</taxon>
        <taxon>Agaricomycetidae</taxon>
        <taxon>Agaricales</taxon>
        <taxon>Tricholomatineae</taxon>
        <taxon>Lyophyllaceae</taxon>
        <taxon>Lyophyllum</taxon>
    </lineage>
</organism>
<proteinExistence type="predicted"/>
<evidence type="ECO:0000259" key="1">
    <source>
        <dbReference type="Pfam" id="PF13532"/>
    </source>
</evidence>
<dbReference type="GO" id="GO:0005759">
    <property type="term" value="C:mitochondrial matrix"/>
    <property type="evidence" value="ECO:0007669"/>
    <property type="project" value="TreeGrafter"/>
</dbReference>